<dbReference type="InterPro" id="IPR013780">
    <property type="entry name" value="Glyco_hydro_b"/>
</dbReference>
<sequence>MAKRTIQFSQFLIVFFPAFFLAQSVDKNLWKAQINLEKKYQTIDNFAAAGCWFAEGIGKYWPEEKKQKIAQLLFSRQTDDKGNPLGIGLSGWRFNIGAGTQEQADKSGISDFRKRVECFQNPDGSYSWNRQEGYQWFLKKAKEYGVERLIAFSNSPPVFMTKNGLGFKTEKDNTCNLPANRFSDFAKFLAEVVEHFEKENLHFDYLSPVNEPQWDWFGEFGKAKQEGSPWSNADISEIAKILDKELSKQQLNTKILLTEAAQLDFLYAGYGPAQQQVSAFYDEESPQYLGNLTHLPKIIAGHSYFTESSDKRLLDVRKKTGEIADKYRLNFWQSEYSMLGKGYTEGKSGQVSAIDCALFLAKVIHFDLTVANASAWQFWNAFEPGPSEYDTRYYFIALDPNETYTNGNFHPVKTLWAMGHYSYFIRPGMQRIDLNMGLSPEQQAQEVMASAYQGPSTGKVVVVLINYSPEEKTVKFDLPTKFREITQYLTTKDPEMNMKKNAVRKGKLRKWNFPPRSISTLVFEP</sequence>
<reference evidence="3" key="1">
    <citation type="submission" date="2016-10" db="EMBL/GenBank/DDBJ databases">
        <authorList>
            <person name="Varghese N."/>
            <person name="Submissions S."/>
        </authorList>
    </citation>
    <scope>NUCLEOTIDE SEQUENCE [LARGE SCALE GENOMIC DNA]</scope>
    <source>
        <strain evidence="3">DSM 19482</strain>
    </source>
</reference>
<dbReference type="Gene3D" id="3.20.20.80">
    <property type="entry name" value="Glycosidases"/>
    <property type="match status" value="1"/>
</dbReference>
<protein>
    <submittedName>
        <fullName evidence="2">O-Glycosyl hydrolase</fullName>
    </submittedName>
</protein>
<dbReference type="AlphaFoldDB" id="A0A1U7PU32"/>
<gene>
    <name evidence="2" type="ORF">SAMN05660493_00160</name>
</gene>
<dbReference type="Pfam" id="PF14587">
    <property type="entry name" value="Glyco_hydr_30_2"/>
    <property type="match status" value="1"/>
</dbReference>
<name>A0A1U7PU32_9FLAO</name>
<dbReference type="RefSeq" id="WP_084173835.1">
    <property type="nucleotide sequence ID" value="NZ_FTPU01000001.1"/>
</dbReference>
<feature type="domain" description="Endo-beta-1,6-galactanase-like" evidence="1">
    <location>
        <begin position="32"/>
        <end position="384"/>
    </location>
</feature>
<dbReference type="SUPFAM" id="SSF51445">
    <property type="entry name" value="(Trans)glycosidases"/>
    <property type="match status" value="1"/>
</dbReference>
<keyword evidence="2" id="KW-0378">Hydrolase</keyword>
<proteinExistence type="predicted"/>
<dbReference type="OrthoDB" id="9806701at2"/>
<evidence type="ECO:0000259" key="1">
    <source>
        <dbReference type="Pfam" id="PF14587"/>
    </source>
</evidence>
<keyword evidence="3" id="KW-1185">Reference proteome</keyword>
<dbReference type="PANTHER" id="PTHR42767">
    <property type="entry name" value="ENDO-BETA-1,6-GALACTANASE"/>
    <property type="match status" value="1"/>
</dbReference>
<evidence type="ECO:0000313" key="2">
    <source>
        <dbReference type="EMBL" id="SIT95513.1"/>
    </source>
</evidence>
<dbReference type="InterPro" id="IPR039743">
    <property type="entry name" value="6GAL/EXGAL"/>
</dbReference>
<dbReference type="GO" id="GO:0004553">
    <property type="term" value="F:hydrolase activity, hydrolyzing O-glycosyl compounds"/>
    <property type="evidence" value="ECO:0007669"/>
    <property type="project" value="InterPro"/>
</dbReference>
<dbReference type="Proteomes" id="UP000187261">
    <property type="component" value="Unassembled WGS sequence"/>
</dbReference>
<dbReference type="STRING" id="1121284.SAMN05660493_00160"/>
<organism evidence="2 3">
    <name type="scientific">Epilithonimonas bovis DSM 19482</name>
    <dbReference type="NCBI Taxonomy" id="1121284"/>
    <lineage>
        <taxon>Bacteria</taxon>
        <taxon>Pseudomonadati</taxon>
        <taxon>Bacteroidota</taxon>
        <taxon>Flavobacteriia</taxon>
        <taxon>Flavobacteriales</taxon>
        <taxon>Weeksellaceae</taxon>
        <taxon>Chryseobacterium group</taxon>
        <taxon>Epilithonimonas</taxon>
    </lineage>
</organism>
<dbReference type="SUPFAM" id="SSF51011">
    <property type="entry name" value="Glycosyl hydrolase domain"/>
    <property type="match status" value="1"/>
</dbReference>
<dbReference type="PANTHER" id="PTHR42767:SF1">
    <property type="entry name" value="ENDO-BETA-1,6-GALACTANASE-LIKE DOMAIN-CONTAINING PROTEIN"/>
    <property type="match status" value="1"/>
</dbReference>
<dbReference type="InterPro" id="IPR017853">
    <property type="entry name" value="GH"/>
</dbReference>
<dbReference type="Gene3D" id="2.60.40.1180">
    <property type="entry name" value="Golgi alpha-mannosidase II"/>
    <property type="match status" value="1"/>
</dbReference>
<dbReference type="EMBL" id="FTPU01000001">
    <property type="protein sequence ID" value="SIT95513.1"/>
    <property type="molecule type" value="Genomic_DNA"/>
</dbReference>
<accession>A0A1U7PU32</accession>
<evidence type="ECO:0000313" key="3">
    <source>
        <dbReference type="Proteomes" id="UP000187261"/>
    </source>
</evidence>
<dbReference type="InterPro" id="IPR039514">
    <property type="entry name" value="6GAL-like"/>
</dbReference>